<name>A0A409WQ04_PSICY</name>
<gene>
    <name evidence="1" type="ORF">CVT25_001611</name>
</gene>
<sequence length="108" mass="11692">MTSKKQAFLTQKRVAYKVVWKNFHIIDNPDIASRDAAGAISVHIQDVIFDGPIGECELDVADTELAVEFMSSGELAVAIIQRGVDAAEGLDTGAEVSEVVDLHKSYKS</sequence>
<evidence type="ECO:0000313" key="1">
    <source>
        <dbReference type="EMBL" id="PPQ80577.1"/>
    </source>
</evidence>
<comment type="caution">
    <text evidence="1">The sequence shown here is derived from an EMBL/GenBank/DDBJ whole genome shotgun (WGS) entry which is preliminary data.</text>
</comment>
<protein>
    <submittedName>
        <fullName evidence="1">Uncharacterized protein</fullName>
    </submittedName>
</protein>
<accession>A0A409WQ04</accession>
<keyword evidence="2" id="KW-1185">Reference proteome</keyword>
<dbReference type="InParanoid" id="A0A409WQ04"/>
<dbReference type="EMBL" id="NHYD01003321">
    <property type="protein sequence ID" value="PPQ80577.1"/>
    <property type="molecule type" value="Genomic_DNA"/>
</dbReference>
<reference evidence="1 2" key="1">
    <citation type="journal article" date="2018" name="Evol. Lett.">
        <title>Horizontal gene cluster transfer increased hallucinogenic mushroom diversity.</title>
        <authorList>
            <person name="Reynolds H.T."/>
            <person name="Vijayakumar V."/>
            <person name="Gluck-Thaler E."/>
            <person name="Korotkin H.B."/>
            <person name="Matheny P.B."/>
            <person name="Slot J.C."/>
        </authorList>
    </citation>
    <scope>NUCLEOTIDE SEQUENCE [LARGE SCALE GENOMIC DNA]</scope>
    <source>
        <strain evidence="1 2">2631</strain>
    </source>
</reference>
<dbReference type="Proteomes" id="UP000283269">
    <property type="component" value="Unassembled WGS sequence"/>
</dbReference>
<organism evidence="1 2">
    <name type="scientific">Psilocybe cyanescens</name>
    <dbReference type="NCBI Taxonomy" id="93625"/>
    <lineage>
        <taxon>Eukaryota</taxon>
        <taxon>Fungi</taxon>
        <taxon>Dikarya</taxon>
        <taxon>Basidiomycota</taxon>
        <taxon>Agaricomycotina</taxon>
        <taxon>Agaricomycetes</taxon>
        <taxon>Agaricomycetidae</taxon>
        <taxon>Agaricales</taxon>
        <taxon>Agaricineae</taxon>
        <taxon>Strophariaceae</taxon>
        <taxon>Psilocybe</taxon>
    </lineage>
</organism>
<evidence type="ECO:0000313" key="2">
    <source>
        <dbReference type="Proteomes" id="UP000283269"/>
    </source>
</evidence>
<proteinExistence type="predicted"/>
<dbReference type="AlphaFoldDB" id="A0A409WQ04"/>